<accession>A0A2N3LFM1</accession>
<feature type="domain" description="YbaK/aminoacyl-tRNA synthetase-associated" evidence="5">
    <location>
        <begin position="36"/>
        <end position="147"/>
    </location>
</feature>
<proteinExistence type="inferred from homology"/>
<dbReference type="GO" id="GO:0016829">
    <property type="term" value="F:lyase activity"/>
    <property type="evidence" value="ECO:0007669"/>
    <property type="project" value="UniProtKB-KW"/>
</dbReference>
<protein>
    <recommendedName>
        <fullName evidence="4">Cys-tRNA(Pro)/Cys-tRNA(Cys) deacylase</fullName>
        <ecNumber evidence="4">4.2.-.-</ecNumber>
    </recommendedName>
</protein>
<dbReference type="PIRSF" id="PIRSF006181">
    <property type="entry name" value="EbsC_YbaK"/>
    <property type="match status" value="1"/>
</dbReference>
<reference evidence="6 7" key="1">
    <citation type="submission" date="2017-11" db="EMBL/GenBank/DDBJ databases">
        <title>Bacillus camelliae sp. nov., isolated from pu'er tea.</title>
        <authorList>
            <person name="Niu L."/>
        </authorList>
    </citation>
    <scope>NUCLEOTIDE SEQUENCE [LARGE SCALE GENOMIC DNA]</scope>
    <source>
        <strain evidence="6 7">7578-1</strain>
    </source>
</reference>
<evidence type="ECO:0000313" key="6">
    <source>
        <dbReference type="EMBL" id="PKR83357.1"/>
    </source>
</evidence>
<dbReference type="EMBL" id="PIQO01000019">
    <property type="protein sequence ID" value="PKR83357.1"/>
    <property type="molecule type" value="Genomic_DNA"/>
</dbReference>
<dbReference type="GO" id="GO:0006412">
    <property type="term" value="P:translation"/>
    <property type="evidence" value="ECO:0007669"/>
    <property type="project" value="UniProtKB-KW"/>
</dbReference>
<dbReference type="RefSeq" id="WP_101355875.1">
    <property type="nucleotide sequence ID" value="NZ_PIQO01000019.1"/>
</dbReference>
<sequence>MKNTKTNAMRMLENEKIDYSIITYNADDGKIDGISVAEKIGRDTKEVYKTLITQGSSKQYFVFVIPVAEELDLKKAARAVGDKKIEMIPVKDIMKVSGYIRGGCSPIGMKKSFPTFIDSSAKSLEKIIVSGGKIGIQIELTVANLLKMVHGTFGDVLK</sequence>
<keyword evidence="7" id="KW-1185">Reference proteome</keyword>
<dbReference type="NCBIfam" id="TIGR00011">
    <property type="entry name" value="YbaK_EbsC"/>
    <property type="match status" value="1"/>
</dbReference>
<dbReference type="PANTHER" id="PTHR30411">
    <property type="entry name" value="CYTOPLASMIC PROTEIN"/>
    <property type="match status" value="1"/>
</dbReference>
<dbReference type="PANTHER" id="PTHR30411:SF0">
    <property type="entry name" value="CYS-TRNA(PRO)_CYS-TRNA(CYS) DEACYLASE YBAK"/>
    <property type="match status" value="1"/>
</dbReference>
<dbReference type="Pfam" id="PF04073">
    <property type="entry name" value="tRNA_edit"/>
    <property type="match status" value="1"/>
</dbReference>
<dbReference type="InterPro" id="IPR007214">
    <property type="entry name" value="YbaK/aa-tRNA-synth-assoc-dom"/>
</dbReference>
<evidence type="ECO:0000259" key="5">
    <source>
        <dbReference type="Pfam" id="PF04073"/>
    </source>
</evidence>
<evidence type="ECO:0000313" key="7">
    <source>
        <dbReference type="Proteomes" id="UP000233440"/>
    </source>
</evidence>
<evidence type="ECO:0000256" key="2">
    <source>
        <dbReference type="ARBA" id="ARBA00022917"/>
    </source>
</evidence>
<dbReference type="AlphaFoldDB" id="A0A2N3LFM1"/>
<dbReference type="GO" id="GO:0002161">
    <property type="term" value="F:aminoacyl-tRNA deacylase activity"/>
    <property type="evidence" value="ECO:0007669"/>
    <property type="project" value="InterPro"/>
</dbReference>
<dbReference type="InterPro" id="IPR004369">
    <property type="entry name" value="Prolyl-tRNA_editing_YbaK/EbsC"/>
</dbReference>
<name>A0A2N3LFM1_9BACI</name>
<evidence type="ECO:0000256" key="3">
    <source>
        <dbReference type="ARBA" id="ARBA00023239"/>
    </source>
</evidence>
<dbReference type="InterPro" id="IPR036754">
    <property type="entry name" value="YbaK/aa-tRNA-synt-asso_dom_sf"/>
</dbReference>
<comment type="similarity">
    <text evidence="1 4">Belongs to the prolyl-tRNA editing family. YbaK/EbsC subfamily.</text>
</comment>
<dbReference type="CDD" id="cd00002">
    <property type="entry name" value="YbaK_deacylase"/>
    <property type="match status" value="1"/>
</dbReference>
<dbReference type="Gene3D" id="3.90.960.10">
    <property type="entry name" value="YbaK/aminoacyl-tRNA synthetase-associated domain"/>
    <property type="match status" value="1"/>
</dbReference>
<gene>
    <name evidence="6" type="ORF">CWO92_19455</name>
</gene>
<evidence type="ECO:0000256" key="4">
    <source>
        <dbReference type="PIRNR" id="PIRNR006181"/>
    </source>
</evidence>
<organism evidence="6 7">
    <name type="scientific">Heyndrickxia camelliae</name>
    <dbReference type="NCBI Taxonomy" id="1707093"/>
    <lineage>
        <taxon>Bacteria</taxon>
        <taxon>Bacillati</taxon>
        <taxon>Bacillota</taxon>
        <taxon>Bacilli</taxon>
        <taxon>Bacillales</taxon>
        <taxon>Bacillaceae</taxon>
        <taxon>Heyndrickxia</taxon>
    </lineage>
</organism>
<dbReference type="Proteomes" id="UP000233440">
    <property type="component" value="Unassembled WGS sequence"/>
</dbReference>
<comment type="caution">
    <text evidence="6">The sequence shown here is derived from an EMBL/GenBank/DDBJ whole genome shotgun (WGS) entry which is preliminary data.</text>
</comment>
<dbReference type="EC" id="4.2.-.-" evidence="4"/>
<dbReference type="OrthoDB" id="9809296at2"/>
<keyword evidence="2 4" id="KW-0648">Protein biosynthesis</keyword>
<keyword evidence="3 4" id="KW-0456">Lyase</keyword>
<evidence type="ECO:0000256" key="1">
    <source>
        <dbReference type="ARBA" id="ARBA00009798"/>
    </source>
</evidence>
<dbReference type="SUPFAM" id="SSF55826">
    <property type="entry name" value="YbaK/ProRS associated domain"/>
    <property type="match status" value="1"/>
</dbReference>